<accession>A0A1E5Q3X1</accession>
<dbReference type="AlphaFoldDB" id="A0A1E5Q3X1"/>
<organism evidence="3 4">
    <name type="scientific">Magnetovibrio blakemorei</name>
    <dbReference type="NCBI Taxonomy" id="28181"/>
    <lineage>
        <taxon>Bacteria</taxon>
        <taxon>Pseudomonadati</taxon>
        <taxon>Pseudomonadota</taxon>
        <taxon>Alphaproteobacteria</taxon>
        <taxon>Rhodospirillales</taxon>
        <taxon>Magnetovibrionaceae</taxon>
        <taxon>Magnetovibrio</taxon>
    </lineage>
</organism>
<sequence length="418" mass="45645">MIPAILIFMVVLSGLLWIAFDQVTRHIYLEQAQARADLIVDSIKDSAPDTWHTFLSGHATDADIHELGIIFKEEIERQKLLSLKAYDLRGTVIYDTNPALIGTIETSQSLREVIVSNQPVLFRKTARDGTLAYEIYAPHLDENGNLRIIFELYEEVGYLDTLLLETAVPAIVVPLVLQLILIGVLGVLVRRAQRDIDQRTDAIGQLSQRLQTFVSASAMSAARNAGNLDNIPSRKIECTLFHSDVRDFTSYAEDNAPERVVYFLNDIMTIQVKIVTHFGGDVDKMIGDALLVRFEGENAQKRAIDAAKAILDAAKRASLARGLGIGIFTGQVISGAIGPKSRRDFTVIGDSVNMSARLCSQAQVGEVVVDTDTVKAAASKGFSGVENIQVKGRAQAIGVQRWHVSALDKSDSSVEGGG</sequence>
<protein>
    <recommendedName>
        <fullName evidence="2">Guanylate cyclase domain-containing protein</fullName>
    </recommendedName>
</protein>
<dbReference type="SMART" id="SM00044">
    <property type="entry name" value="CYCc"/>
    <property type="match status" value="1"/>
</dbReference>
<dbReference type="Proteomes" id="UP000095347">
    <property type="component" value="Unassembled WGS sequence"/>
</dbReference>
<dbReference type="STRING" id="28181.BEN30_16420"/>
<dbReference type="SUPFAM" id="SSF55073">
    <property type="entry name" value="Nucleotide cyclase"/>
    <property type="match status" value="1"/>
</dbReference>
<evidence type="ECO:0000256" key="1">
    <source>
        <dbReference type="SAM" id="Phobius"/>
    </source>
</evidence>
<dbReference type="GO" id="GO:0035556">
    <property type="term" value="P:intracellular signal transduction"/>
    <property type="evidence" value="ECO:0007669"/>
    <property type="project" value="InterPro"/>
</dbReference>
<dbReference type="EMBL" id="MCGG01000071">
    <property type="protein sequence ID" value="OEJ64431.1"/>
    <property type="molecule type" value="Genomic_DNA"/>
</dbReference>
<evidence type="ECO:0000313" key="3">
    <source>
        <dbReference type="EMBL" id="OEJ64431.1"/>
    </source>
</evidence>
<dbReference type="GO" id="GO:0004016">
    <property type="term" value="F:adenylate cyclase activity"/>
    <property type="evidence" value="ECO:0007669"/>
    <property type="project" value="UniProtKB-ARBA"/>
</dbReference>
<dbReference type="Pfam" id="PF00211">
    <property type="entry name" value="Guanylate_cyc"/>
    <property type="match status" value="1"/>
</dbReference>
<feature type="domain" description="Guanylate cyclase" evidence="2">
    <location>
        <begin position="239"/>
        <end position="359"/>
    </location>
</feature>
<dbReference type="PANTHER" id="PTHR43081:SF1">
    <property type="entry name" value="ADENYLATE CYCLASE, TERMINAL-DIFFERENTIATION SPECIFIC"/>
    <property type="match status" value="1"/>
</dbReference>
<dbReference type="GO" id="GO:0009190">
    <property type="term" value="P:cyclic nucleotide biosynthetic process"/>
    <property type="evidence" value="ECO:0007669"/>
    <property type="project" value="InterPro"/>
</dbReference>
<dbReference type="CDD" id="cd07302">
    <property type="entry name" value="CHD"/>
    <property type="match status" value="1"/>
</dbReference>
<dbReference type="PROSITE" id="PS50125">
    <property type="entry name" value="GUANYLATE_CYCLASE_2"/>
    <property type="match status" value="1"/>
</dbReference>
<dbReference type="InterPro" id="IPR050697">
    <property type="entry name" value="Adenylyl/Guanylyl_Cyclase_3/4"/>
</dbReference>
<proteinExistence type="predicted"/>
<keyword evidence="1" id="KW-1133">Transmembrane helix</keyword>
<dbReference type="PANTHER" id="PTHR43081">
    <property type="entry name" value="ADENYLATE CYCLASE, TERMINAL-DIFFERENTIATION SPECIFIC-RELATED"/>
    <property type="match status" value="1"/>
</dbReference>
<comment type="caution">
    <text evidence="3">The sequence shown here is derived from an EMBL/GenBank/DDBJ whole genome shotgun (WGS) entry which is preliminary data.</text>
</comment>
<dbReference type="Gene3D" id="3.30.70.1230">
    <property type="entry name" value="Nucleotide cyclase"/>
    <property type="match status" value="1"/>
</dbReference>
<keyword evidence="1" id="KW-0472">Membrane</keyword>
<evidence type="ECO:0000313" key="4">
    <source>
        <dbReference type="Proteomes" id="UP000095347"/>
    </source>
</evidence>
<evidence type="ECO:0000259" key="2">
    <source>
        <dbReference type="PROSITE" id="PS50125"/>
    </source>
</evidence>
<dbReference type="InterPro" id="IPR029787">
    <property type="entry name" value="Nucleotide_cyclase"/>
</dbReference>
<name>A0A1E5Q3X1_9PROT</name>
<keyword evidence="4" id="KW-1185">Reference proteome</keyword>
<feature type="transmembrane region" description="Helical" evidence="1">
    <location>
        <begin position="167"/>
        <end position="189"/>
    </location>
</feature>
<reference evidence="4" key="1">
    <citation type="submission" date="2016-07" db="EMBL/GenBank/DDBJ databases">
        <authorList>
            <person name="Florea S."/>
            <person name="Webb J.S."/>
            <person name="Jaromczyk J."/>
            <person name="Schardl C.L."/>
        </authorList>
    </citation>
    <scope>NUCLEOTIDE SEQUENCE [LARGE SCALE GENOMIC DNA]</scope>
    <source>
        <strain evidence="4">MV-1</strain>
    </source>
</reference>
<gene>
    <name evidence="3" type="ORF">BEN30_16420</name>
</gene>
<dbReference type="InterPro" id="IPR001054">
    <property type="entry name" value="A/G_cyclase"/>
</dbReference>
<keyword evidence="1" id="KW-0812">Transmembrane</keyword>